<keyword evidence="3" id="KW-1003">Cell membrane</keyword>
<sequence>MKLTTRGGFVKYFPLFFWLWSFFSSTDSEKKTLNVALVGDLTGSGDTLSVHNYINDRNLTKISLQLEAFPLNGTSFEDISKRFCSKVLDSNVTVIILQTKRDKLACFVEHLASYFKIPVISSGKAGPPLSAKKHFSIYVRELPSSSSTLQFTVLVDLFRYAGKRRAFIIVSDDTSYELALQYFNENDDRISSNIINLAASEKQDIIQQLLRIKSSTACAVFLLCNSKLAHLILWLAKDLRLISHDVLWILSEKSLRDIQDVYMLPSLIYLMRQHKYERWEDFNRRHLIDSLSLVQRTFESMSDDVVQDYLWKPSNCSQTPVWKKGEQLHRLLSVAANDKRSLKNETYEILYLQTPDDKEKVWVQLGKWTAEGLSFQPSQLSNSEENSISEITRLRAAVVEYPPLTMKANFDENNGCFQGLECKKFIGNTANFTKHCCYGLAIDVLKYVASQLQFEPIVYFVRDGNYGAKNTTADTWNGIVRDILDEEADIAIDLMANEARSEVIDFSLRWTYAGLALLVLVGEKKVDQLDFSFFYPFTTYLWISIIGVVNLFLGFLWLADRISPYGHHRSRRPGFRDGFDLSGSMWYCWGMCFDNQFVDSRPRSFSARAMAVVLAIFALMCVTSYTANLTAHLLSDDTIPDVTGIRDPKITDPNTAISYGVVKSSYVDSYFELNEDPIMQSMFQRMRDKKHLVNNFTDGVERVKHRQLDVFISEVLSLDYEVAKQKSPTYPRLQVVGANEPFAETGYSYAFRKNSPWKPKFDFVINRMKADNKPSDLYKKWVSSGEDKSEDRHQLLSVRSLSGVFFLGASLALVASLFLFLENKLFAKGFIYANICTDPIVEKGQRKLSAEVKRKLLDFSKFAKEVEEYPDISGYMHNRRRRTLMLKSLYNPKSVKRKYEETGEQVTATSSV</sequence>
<feature type="transmembrane region" description="Helical" evidence="18">
    <location>
        <begin position="801"/>
        <end position="821"/>
    </location>
</feature>
<keyword evidence="9 18" id="KW-0472">Membrane</keyword>
<evidence type="ECO:0000259" key="21">
    <source>
        <dbReference type="SMART" id="SM00918"/>
    </source>
</evidence>
<dbReference type="EMBL" id="JARQWQ010000021">
    <property type="protein sequence ID" value="KAK2564870.1"/>
    <property type="molecule type" value="Genomic_DNA"/>
</dbReference>
<keyword evidence="13" id="KW-1071">Ligand-gated ion channel</keyword>
<dbReference type="SMART" id="SM00079">
    <property type="entry name" value="PBPe"/>
    <property type="match status" value="1"/>
</dbReference>
<evidence type="ECO:0000313" key="23">
    <source>
        <dbReference type="Proteomes" id="UP001249851"/>
    </source>
</evidence>
<dbReference type="InterPro" id="IPR001320">
    <property type="entry name" value="Iontro_rcpt_C"/>
</dbReference>
<dbReference type="InterPro" id="IPR028082">
    <property type="entry name" value="Peripla_BP_I"/>
</dbReference>
<evidence type="ECO:0000256" key="4">
    <source>
        <dbReference type="ARBA" id="ARBA00022692"/>
    </source>
</evidence>
<dbReference type="AlphaFoldDB" id="A0AAD9QPC9"/>
<dbReference type="InterPro" id="IPR015683">
    <property type="entry name" value="Ionotropic_Glu_rcpt"/>
</dbReference>
<dbReference type="Gene3D" id="1.10.287.70">
    <property type="match status" value="1"/>
</dbReference>
<evidence type="ECO:0000256" key="8">
    <source>
        <dbReference type="ARBA" id="ARBA00023065"/>
    </source>
</evidence>
<dbReference type="FunFam" id="3.40.190.10:FF:000078">
    <property type="entry name" value="glutamate receptor ionotropic, NMDA 3B"/>
    <property type="match status" value="1"/>
</dbReference>
<evidence type="ECO:0000256" key="9">
    <source>
        <dbReference type="ARBA" id="ARBA00023136"/>
    </source>
</evidence>
<dbReference type="InterPro" id="IPR001828">
    <property type="entry name" value="ANF_lig-bd_rcpt"/>
</dbReference>
<dbReference type="GO" id="GO:0015276">
    <property type="term" value="F:ligand-gated monoatomic ion channel activity"/>
    <property type="evidence" value="ECO:0007669"/>
    <property type="project" value="InterPro"/>
</dbReference>
<evidence type="ECO:0000256" key="6">
    <source>
        <dbReference type="ARBA" id="ARBA00023018"/>
    </source>
</evidence>
<keyword evidence="23" id="KW-1185">Reference proteome</keyword>
<feature type="domain" description="Ionotropic glutamate receptor C-terminal" evidence="20">
    <location>
        <begin position="424"/>
        <end position="784"/>
    </location>
</feature>
<reference evidence="22" key="1">
    <citation type="journal article" date="2023" name="G3 (Bethesda)">
        <title>Whole genome assembly and annotation of the endangered Caribbean coral Acropora cervicornis.</title>
        <authorList>
            <person name="Selwyn J.D."/>
            <person name="Vollmer S.V."/>
        </authorList>
    </citation>
    <scope>NUCLEOTIDE SEQUENCE</scope>
    <source>
        <strain evidence="22">K2</strain>
    </source>
</reference>
<keyword evidence="7" id="KW-0175">Coiled coil</keyword>
<evidence type="ECO:0000256" key="13">
    <source>
        <dbReference type="ARBA" id="ARBA00023286"/>
    </source>
</evidence>
<dbReference type="GO" id="GO:0038023">
    <property type="term" value="F:signaling receptor activity"/>
    <property type="evidence" value="ECO:0007669"/>
    <property type="project" value="InterPro"/>
</dbReference>
<evidence type="ECO:0000256" key="5">
    <source>
        <dbReference type="ARBA" id="ARBA00022989"/>
    </source>
</evidence>
<keyword evidence="2" id="KW-0813">Transport</keyword>
<feature type="signal peptide" evidence="19">
    <location>
        <begin position="1"/>
        <end position="28"/>
    </location>
</feature>
<dbReference type="GO" id="GO:0045211">
    <property type="term" value="C:postsynaptic membrane"/>
    <property type="evidence" value="ECO:0007669"/>
    <property type="project" value="UniProtKB-SubCell"/>
</dbReference>
<organism evidence="22 23">
    <name type="scientific">Acropora cervicornis</name>
    <name type="common">Staghorn coral</name>
    <dbReference type="NCBI Taxonomy" id="6130"/>
    <lineage>
        <taxon>Eukaryota</taxon>
        <taxon>Metazoa</taxon>
        <taxon>Cnidaria</taxon>
        <taxon>Anthozoa</taxon>
        <taxon>Hexacorallia</taxon>
        <taxon>Scleractinia</taxon>
        <taxon>Astrocoeniina</taxon>
        <taxon>Acroporidae</taxon>
        <taxon>Acropora</taxon>
    </lineage>
</organism>
<dbReference type="SUPFAM" id="SSF53822">
    <property type="entry name" value="Periplasmic binding protein-like I"/>
    <property type="match status" value="1"/>
</dbReference>
<feature type="binding site" evidence="16">
    <location>
        <position position="500"/>
    </location>
    <ligand>
        <name>L-glutamate</name>
        <dbReference type="ChEBI" id="CHEBI:29985"/>
    </ligand>
</feature>
<dbReference type="Gene3D" id="3.40.190.10">
    <property type="entry name" value="Periplasmic binding protein-like II"/>
    <property type="match status" value="2"/>
</dbReference>
<keyword evidence="19" id="KW-0732">Signal</keyword>
<keyword evidence="5 18" id="KW-1133">Transmembrane helix</keyword>
<evidence type="ECO:0000256" key="3">
    <source>
        <dbReference type="ARBA" id="ARBA00022475"/>
    </source>
</evidence>
<keyword evidence="8" id="KW-0406">Ion transport</keyword>
<dbReference type="GO" id="GO:0043226">
    <property type="term" value="C:organelle"/>
    <property type="evidence" value="ECO:0007669"/>
    <property type="project" value="UniProtKB-ARBA"/>
</dbReference>
<protein>
    <submittedName>
        <fullName evidence="22">Glutamate receptor ionotropic</fullName>
    </submittedName>
</protein>
<dbReference type="Pfam" id="PF01094">
    <property type="entry name" value="ANF_receptor"/>
    <property type="match status" value="1"/>
</dbReference>
<evidence type="ECO:0000256" key="18">
    <source>
        <dbReference type="SAM" id="Phobius"/>
    </source>
</evidence>
<dbReference type="Gene3D" id="3.40.50.2300">
    <property type="match status" value="2"/>
</dbReference>
<dbReference type="Proteomes" id="UP001249851">
    <property type="component" value="Unassembled WGS sequence"/>
</dbReference>
<gene>
    <name evidence="22" type="ORF">P5673_011569</name>
</gene>
<keyword evidence="14" id="KW-0407">Ion channel</keyword>
<feature type="site" description="Crucial to convey clamshell closure to channel opening" evidence="17">
    <location>
        <position position="642"/>
    </location>
</feature>
<dbReference type="Pfam" id="PF10613">
    <property type="entry name" value="Lig_chan-Glu_bd"/>
    <property type="match status" value="1"/>
</dbReference>
<keyword evidence="11" id="KW-0325">Glycoprotein</keyword>
<comment type="subcellular location">
    <subcellularLocation>
        <location evidence="1">Cell membrane</location>
        <topology evidence="1">Multi-pass membrane protein</topology>
    </subcellularLocation>
    <subcellularLocation>
        <location evidence="15">Postsynaptic cell membrane</location>
    </subcellularLocation>
</comment>
<dbReference type="Pfam" id="PF00060">
    <property type="entry name" value="Lig_chan"/>
    <property type="match status" value="1"/>
</dbReference>
<keyword evidence="4 18" id="KW-0812">Transmembrane</keyword>
<evidence type="ECO:0000256" key="17">
    <source>
        <dbReference type="PIRSR" id="PIRSR601508-2"/>
    </source>
</evidence>
<dbReference type="InterPro" id="IPR019594">
    <property type="entry name" value="Glu/Gly-bd"/>
</dbReference>
<evidence type="ECO:0000256" key="10">
    <source>
        <dbReference type="ARBA" id="ARBA00023170"/>
    </source>
</evidence>
<evidence type="ECO:0000259" key="20">
    <source>
        <dbReference type="SMART" id="SM00079"/>
    </source>
</evidence>
<dbReference type="SUPFAM" id="SSF53850">
    <property type="entry name" value="Periplasmic binding protein-like II"/>
    <property type="match status" value="1"/>
</dbReference>
<keyword evidence="6" id="KW-0770">Synapse</keyword>
<evidence type="ECO:0000256" key="19">
    <source>
        <dbReference type="SAM" id="SignalP"/>
    </source>
</evidence>
<comment type="caution">
    <text evidence="22">The sequence shown here is derived from an EMBL/GenBank/DDBJ whole genome shotgun (WGS) entry which is preliminary data.</text>
</comment>
<feature type="transmembrane region" description="Helical" evidence="18">
    <location>
        <begin position="609"/>
        <end position="627"/>
    </location>
</feature>
<accession>A0AAD9QPC9</accession>
<dbReference type="PRINTS" id="PR00177">
    <property type="entry name" value="NMDARECEPTOR"/>
</dbReference>
<evidence type="ECO:0000313" key="22">
    <source>
        <dbReference type="EMBL" id="KAK2564870.1"/>
    </source>
</evidence>
<evidence type="ECO:0000256" key="11">
    <source>
        <dbReference type="ARBA" id="ARBA00023180"/>
    </source>
</evidence>
<evidence type="ECO:0000256" key="7">
    <source>
        <dbReference type="ARBA" id="ARBA00023054"/>
    </source>
</evidence>
<keyword evidence="12" id="KW-0628">Postsynaptic cell membrane</keyword>
<feature type="transmembrane region" description="Helical" evidence="18">
    <location>
        <begin position="540"/>
        <end position="559"/>
    </location>
</feature>
<feature type="binding site" evidence="16">
    <location>
        <position position="714"/>
    </location>
    <ligand>
        <name>L-glutamate</name>
        <dbReference type="ChEBI" id="CHEBI:29985"/>
    </ligand>
</feature>
<dbReference type="InterPro" id="IPR001508">
    <property type="entry name" value="Iono_Glu_rcpt_met"/>
</dbReference>
<evidence type="ECO:0000256" key="15">
    <source>
        <dbReference type="ARBA" id="ARBA00034100"/>
    </source>
</evidence>
<evidence type="ECO:0000256" key="1">
    <source>
        <dbReference type="ARBA" id="ARBA00004651"/>
    </source>
</evidence>
<name>A0AAD9QPC9_ACRCE</name>
<dbReference type="SMART" id="SM00918">
    <property type="entry name" value="Lig_chan-Glu_bd"/>
    <property type="match status" value="1"/>
</dbReference>
<proteinExistence type="predicted"/>
<evidence type="ECO:0000256" key="12">
    <source>
        <dbReference type="ARBA" id="ARBA00023257"/>
    </source>
</evidence>
<dbReference type="PANTHER" id="PTHR18966">
    <property type="entry name" value="IONOTROPIC GLUTAMATE RECEPTOR"/>
    <property type="match status" value="1"/>
</dbReference>
<dbReference type="FunFam" id="3.40.190.10:FF:000324">
    <property type="entry name" value="Predicted protein"/>
    <property type="match status" value="1"/>
</dbReference>
<feature type="chain" id="PRO_5041937621" evidence="19">
    <location>
        <begin position="29"/>
        <end position="912"/>
    </location>
</feature>
<reference evidence="22" key="2">
    <citation type="journal article" date="2023" name="Science">
        <title>Genomic signatures of disease resistance in endangered staghorn corals.</title>
        <authorList>
            <person name="Vollmer S.V."/>
            <person name="Selwyn J.D."/>
            <person name="Despard B.A."/>
            <person name="Roesel C.L."/>
        </authorList>
    </citation>
    <scope>NUCLEOTIDE SEQUENCE</scope>
    <source>
        <strain evidence="22">K2</strain>
    </source>
</reference>
<evidence type="ECO:0000256" key="2">
    <source>
        <dbReference type="ARBA" id="ARBA00022448"/>
    </source>
</evidence>
<keyword evidence="10 22" id="KW-0675">Receptor</keyword>
<feature type="domain" description="Ionotropic glutamate receptor L-glutamate and glycine-binding" evidence="21">
    <location>
        <begin position="429"/>
        <end position="485"/>
    </location>
</feature>
<evidence type="ECO:0000256" key="14">
    <source>
        <dbReference type="ARBA" id="ARBA00023303"/>
    </source>
</evidence>
<evidence type="ECO:0000256" key="16">
    <source>
        <dbReference type="PIRSR" id="PIRSR601508-1"/>
    </source>
</evidence>